<dbReference type="Gene3D" id="2.60.40.10">
    <property type="entry name" value="Immunoglobulins"/>
    <property type="match status" value="1"/>
</dbReference>
<dbReference type="InterPro" id="IPR022398">
    <property type="entry name" value="Peptidase_S8_His-AS"/>
</dbReference>
<dbReference type="InterPro" id="IPR023828">
    <property type="entry name" value="Peptidase_S8_Ser-AS"/>
</dbReference>
<dbReference type="Gene3D" id="3.50.30.30">
    <property type="match status" value="1"/>
</dbReference>
<evidence type="ECO:0000313" key="18">
    <source>
        <dbReference type="EMBL" id="MFD1609380.1"/>
    </source>
</evidence>
<evidence type="ECO:0000256" key="5">
    <source>
        <dbReference type="ARBA" id="ARBA00022525"/>
    </source>
</evidence>
<feature type="domain" description="PA" evidence="16">
    <location>
        <begin position="437"/>
        <end position="508"/>
    </location>
</feature>
<evidence type="ECO:0000256" key="10">
    <source>
        <dbReference type="ARBA" id="ARBA00022825"/>
    </source>
</evidence>
<comment type="subcellular location">
    <subcellularLocation>
        <location evidence="2">Secreted</location>
    </subcellularLocation>
</comment>
<keyword evidence="10 12" id="KW-0720">Serine protease</keyword>
<evidence type="ECO:0000256" key="14">
    <source>
        <dbReference type="SAM" id="SignalP"/>
    </source>
</evidence>
<dbReference type="Gene3D" id="2.60.40.1710">
    <property type="entry name" value="Subtilisin-like superfamily"/>
    <property type="match status" value="1"/>
</dbReference>
<feature type="signal peptide" evidence="14">
    <location>
        <begin position="1"/>
        <end position="22"/>
    </location>
</feature>
<feature type="active site" description="Charge relay system" evidence="12">
    <location>
        <position position="253"/>
    </location>
</feature>
<keyword evidence="8" id="KW-0677">Repeat</keyword>
<evidence type="ECO:0000256" key="11">
    <source>
        <dbReference type="ARBA" id="ARBA00022837"/>
    </source>
</evidence>
<evidence type="ECO:0000256" key="1">
    <source>
        <dbReference type="ARBA" id="ARBA00001913"/>
    </source>
</evidence>
<evidence type="ECO:0000259" key="16">
    <source>
        <dbReference type="Pfam" id="PF02225"/>
    </source>
</evidence>
<dbReference type="PROSITE" id="PS00138">
    <property type="entry name" value="SUBTILASE_SER"/>
    <property type="match status" value="1"/>
</dbReference>
<keyword evidence="6 12" id="KW-0645">Protease</keyword>
<protein>
    <submittedName>
        <fullName evidence="18">S8 family serine peptidase</fullName>
    </submittedName>
</protein>
<evidence type="ECO:0000256" key="12">
    <source>
        <dbReference type="PROSITE-ProRule" id="PRU01240"/>
    </source>
</evidence>
<feature type="domain" description="C5a peptidase/Subtilisin-like protease SBT2-like Fn3-like" evidence="17">
    <location>
        <begin position="660"/>
        <end position="784"/>
    </location>
</feature>
<feature type="active site" description="Charge relay system" evidence="12">
    <location>
        <position position="578"/>
    </location>
</feature>
<dbReference type="Pfam" id="PF06280">
    <property type="entry name" value="fn3_5"/>
    <property type="match status" value="1"/>
</dbReference>
<dbReference type="Pfam" id="PF00082">
    <property type="entry name" value="Peptidase_S8"/>
    <property type="match status" value="1"/>
</dbReference>
<dbReference type="InterPro" id="IPR046450">
    <property type="entry name" value="PA_dom_sf"/>
</dbReference>
<dbReference type="PROSITE" id="PS00136">
    <property type="entry name" value="SUBTILASE_ASP"/>
    <property type="match status" value="1"/>
</dbReference>
<comment type="similarity">
    <text evidence="3 12 13">Belongs to the peptidase S8 family.</text>
</comment>
<evidence type="ECO:0000256" key="8">
    <source>
        <dbReference type="ARBA" id="ARBA00022737"/>
    </source>
</evidence>
<evidence type="ECO:0000256" key="7">
    <source>
        <dbReference type="ARBA" id="ARBA00022729"/>
    </source>
</evidence>
<dbReference type="CDD" id="cd07475">
    <property type="entry name" value="Peptidases_S8_C5a_Peptidase"/>
    <property type="match status" value="1"/>
</dbReference>
<evidence type="ECO:0000259" key="15">
    <source>
        <dbReference type="Pfam" id="PF00082"/>
    </source>
</evidence>
<dbReference type="InterPro" id="IPR000209">
    <property type="entry name" value="Peptidase_S8/S53_dom"/>
</dbReference>
<dbReference type="Gene3D" id="3.40.50.200">
    <property type="entry name" value="Peptidase S8/S53 domain"/>
    <property type="match status" value="1"/>
</dbReference>
<comment type="caution">
    <text evidence="18">The sequence shown here is derived from an EMBL/GenBank/DDBJ whole genome shotgun (WGS) entry which is preliminary data.</text>
</comment>
<dbReference type="PROSITE" id="PS51892">
    <property type="entry name" value="SUBTILASE"/>
    <property type="match status" value="1"/>
</dbReference>
<evidence type="ECO:0000259" key="17">
    <source>
        <dbReference type="Pfam" id="PF06280"/>
    </source>
</evidence>
<keyword evidence="4" id="KW-0134">Cell wall</keyword>
<evidence type="ECO:0000256" key="9">
    <source>
        <dbReference type="ARBA" id="ARBA00022801"/>
    </source>
</evidence>
<keyword evidence="7 14" id="KW-0732">Signal</keyword>
<feature type="domain" description="Peptidase S8/S53" evidence="15">
    <location>
        <begin position="178"/>
        <end position="635"/>
    </location>
</feature>
<feature type="active site" description="Charge relay system" evidence="12">
    <location>
        <position position="187"/>
    </location>
</feature>
<keyword evidence="9 12" id="KW-0378">Hydrolase</keyword>
<dbReference type="PANTHER" id="PTHR43806">
    <property type="entry name" value="PEPTIDASE S8"/>
    <property type="match status" value="1"/>
</dbReference>
<evidence type="ECO:0000256" key="6">
    <source>
        <dbReference type="ARBA" id="ARBA00022670"/>
    </source>
</evidence>
<comment type="cofactor">
    <cofactor evidence="1">
        <name>Ca(2+)</name>
        <dbReference type="ChEBI" id="CHEBI:29108"/>
    </cofactor>
</comment>
<dbReference type="PRINTS" id="PR00723">
    <property type="entry name" value="SUBTILISIN"/>
</dbReference>
<keyword evidence="19" id="KW-1185">Reference proteome</keyword>
<dbReference type="CDD" id="cd02133">
    <property type="entry name" value="PA_C5a_like"/>
    <property type="match status" value="1"/>
</dbReference>
<dbReference type="InterPro" id="IPR015500">
    <property type="entry name" value="Peptidase_S8_subtilisin-rel"/>
</dbReference>
<dbReference type="InterPro" id="IPR023827">
    <property type="entry name" value="Peptidase_S8_Asp-AS"/>
</dbReference>
<gene>
    <name evidence="18" type="ORF">ACFSBH_17315</name>
</gene>
<name>A0ABW4HX58_9BACI</name>
<evidence type="ECO:0000256" key="4">
    <source>
        <dbReference type="ARBA" id="ARBA00022512"/>
    </source>
</evidence>
<dbReference type="PROSITE" id="PS00137">
    <property type="entry name" value="SUBTILASE_HIS"/>
    <property type="match status" value="1"/>
</dbReference>
<dbReference type="InterPro" id="IPR050131">
    <property type="entry name" value="Peptidase_S8_subtilisin-like"/>
</dbReference>
<dbReference type="SUPFAM" id="SSF52025">
    <property type="entry name" value="PA domain"/>
    <property type="match status" value="1"/>
</dbReference>
<evidence type="ECO:0000256" key="2">
    <source>
        <dbReference type="ARBA" id="ARBA00004613"/>
    </source>
</evidence>
<dbReference type="SUPFAM" id="SSF52743">
    <property type="entry name" value="Subtilisin-like"/>
    <property type="match status" value="1"/>
</dbReference>
<evidence type="ECO:0000256" key="13">
    <source>
        <dbReference type="RuleBase" id="RU003355"/>
    </source>
</evidence>
<dbReference type="InterPro" id="IPR003137">
    <property type="entry name" value="PA_domain"/>
</dbReference>
<reference evidence="19" key="1">
    <citation type="journal article" date="2019" name="Int. J. Syst. Evol. Microbiol.">
        <title>The Global Catalogue of Microorganisms (GCM) 10K type strain sequencing project: providing services to taxonomists for standard genome sequencing and annotation.</title>
        <authorList>
            <consortium name="The Broad Institute Genomics Platform"/>
            <consortium name="The Broad Institute Genome Sequencing Center for Infectious Disease"/>
            <person name="Wu L."/>
            <person name="Ma J."/>
        </authorList>
    </citation>
    <scope>NUCLEOTIDE SEQUENCE [LARGE SCALE GENOMIC DNA]</scope>
    <source>
        <strain evidence="19">CGMCC 1.12376</strain>
    </source>
</reference>
<organism evidence="18 19">
    <name type="scientific">Oceanobacillus luteolus</name>
    <dbReference type="NCBI Taxonomy" id="1274358"/>
    <lineage>
        <taxon>Bacteria</taxon>
        <taxon>Bacillati</taxon>
        <taxon>Bacillota</taxon>
        <taxon>Bacilli</taxon>
        <taxon>Bacillales</taxon>
        <taxon>Bacillaceae</taxon>
        <taxon>Oceanobacillus</taxon>
    </lineage>
</organism>
<dbReference type="InterPro" id="IPR034216">
    <property type="entry name" value="C5a_Peptidase"/>
</dbReference>
<proteinExistence type="inferred from homology"/>
<dbReference type="InterPro" id="IPR036852">
    <property type="entry name" value="Peptidase_S8/S53_dom_sf"/>
</dbReference>
<dbReference type="RefSeq" id="WP_379598830.1">
    <property type="nucleotide sequence ID" value="NZ_JBHUDE010000155.1"/>
</dbReference>
<keyword evidence="5" id="KW-0964">Secreted</keyword>
<sequence>MGKRIAIVFLAFLLVFSNFSFASAMVRDLPNAAKQKPNKALEELKETVDPEEEVRVIVEMEDKAPIEIATQRGMKYESLAKSEKNRLEKAAQAKQKKVKDEIKQKKIKAKELQEFTTVVNGFSIEVKQADLEKIVDLPDVKAIHVVNEYERPEVEQDMIYSKELVQAQQAWRDYGFKGEGMVVGVIDSGVDPTHRDMILSDNETGKLTESFVNDVIAAENLPGQYYTEKVPYGYNYMDENDEIREIHANANYHGMHVAGTVGANGDEENGGILGIAPEAQILALKVFGNDPDMQSTFGDIYIKAIDDAIKLGADVLNMSLGSGAGFVDPESPEQQAVTRAVENGVLMSISAGNSALFGDGYYYPYASNPDYGVNGSPGVAYDSLQVASYENDFMNVDALEYSIDDESKTAAFLSAGSTHPNDVDEKEFEVVDAGLGLPEDFEDIDVEGKYALIQRGGNPFTEKALNAQENGAVGAIIYNNTDGIVNMASDPAITIPQLFMLKSNGDEIAAALQDGQAVTITFEGENATIENPDAGKMSEFTSWGLTPNLDFKPEITAPGGQILSTLNDNEYGIMSGTSMAAPHVAGGGALVLERVDNEFGYENADRVNLAKNLMMNTSTQIEFEDALVSPRRQGSGMMQLHAALSTPVVVTESATNEAKVALKEVTENTVSFELTATNYTDEAVSYEANVNVQTDTPVNAGSDIVTAPKLFGALDLGELATINGENTSTIEVPANGSTSFTVTIDVSSVDEELRSVFTNGYWLEGFVTLTDPTDNNPKLTVPYVGFKGEWDAAPIFDEPVWDETSYYGMTGVFTSTGDSGHGILGEDLSTGEIDPEKIAFSPNGDGIQDNALIVLSFLRNAKQVKFQVVDEDGKVLRTIRNEANLRKNYYDNGRSAYYSLVGNRAWDGKIAGKPAEEGKYFLQAEGVIDYPGAEPQTLRLPVILDVTEPEVEAALDPKDNLLTVEFDDGKGSGVAYWEVYVDGELVVEEPYVNGETEHEFNEPVDPEEQEVTVVAVDYAGNSTEQEAELVPQDTTAPDLRVTTPETLGVETDKEVVISGYATDASGISEITVDGVPAEVTYDEEKDRYNFSFTINHRRDGYYLNKIKAVDNAGNEAEFSRRYFVDSTPAKVNVNAKKKTKDETADLKVKIKDDLDQIDVFINGDHVYFNELSQPYGSKKFNETLEFEVALEEGENVFEVQVVDLGGHETVEYVTIEKQPAKEKPGKPERPDRPGFSFEDVIKNVYNVISSIFNKLWSIFG</sequence>
<dbReference type="EMBL" id="JBHUDE010000155">
    <property type="protein sequence ID" value="MFD1609380.1"/>
    <property type="molecule type" value="Genomic_DNA"/>
</dbReference>
<keyword evidence="11" id="KW-0106">Calcium</keyword>
<dbReference type="PANTHER" id="PTHR43806:SF11">
    <property type="entry name" value="CEREVISIN-RELATED"/>
    <property type="match status" value="1"/>
</dbReference>
<accession>A0ABW4HX58</accession>
<evidence type="ECO:0000256" key="3">
    <source>
        <dbReference type="ARBA" id="ARBA00011073"/>
    </source>
</evidence>
<feature type="chain" id="PRO_5047187309" evidence="14">
    <location>
        <begin position="23"/>
        <end position="1260"/>
    </location>
</feature>
<dbReference type="Pfam" id="PF02225">
    <property type="entry name" value="PA"/>
    <property type="match status" value="1"/>
</dbReference>
<dbReference type="Proteomes" id="UP001597221">
    <property type="component" value="Unassembled WGS sequence"/>
</dbReference>
<dbReference type="InterPro" id="IPR010435">
    <property type="entry name" value="C5a/SBT2-like_Fn3"/>
</dbReference>
<evidence type="ECO:0000313" key="19">
    <source>
        <dbReference type="Proteomes" id="UP001597221"/>
    </source>
</evidence>
<dbReference type="InterPro" id="IPR013783">
    <property type="entry name" value="Ig-like_fold"/>
</dbReference>